<evidence type="ECO:0000313" key="1">
    <source>
        <dbReference type="EMBL" id="ARN80236.1"/>
    </source>
</evidence>
<reference evidence="1 2" key="1">
    <citation type="submission" date="2017-02" db="EMBL/GenBank/DDBJ databases">
        <authorList>
            <person name="Peterson S.W."/>
        </authorList>
    </citation>
    <scope>NUCLEOTIDE SEQUENCE [LARGE SCALE GENOMIC DNA]</scope>
    <source>
        <strain evidence="1 2">S285</strain>
    </source>
</reference>
<gene>
    <name evidence="1" type="ORF">B1812_03080</name>
</gene>
<dbReference type="EMBL" id="CP019948">
    <property type="protein sequence ID" value="ARN80236.1"/>
    <property type="molecule type" value="Genomic_DNA"/>
</dbReference>
<dbReference type="RefSeq" id="WP_085770297.1">
    <property type="nucleotide sequence ID" value="NZ_AP027149.1"/>
</dbReference>
<dbReference type="OrthoDB" id="8456705at2"/>
<name>A0A1W6MRS2_9HYPH</name>
<sequence>MDRSSNIFIREVAEHGPLALLPRTVRLLSGALAQGAQDADTMCEFEVLAGNAAYQRGEHFLLTPARARRAYLEAKA</sequence>
<dbReference type="Proteomes" id="UP000193978">
    <property type="component" value="Chromosome"/>
</dbReference>
<dbReference type="AlphaFoldDB" id="A0A1W6MRS2"/>
<proteinExistence type="predicted"/>
<evidence type="ECO:0000313" key="2">
    <source>
        <dbReference type="Proteomes" id="UP000193978"/>
    </source>
</evidence>
<protein>
    <submittedName>
        <fullName evidence="1">Uncharacterized protein</fullName>
    </submittedName>
</protein>
<dbReference type="KEGG" id="mbry:B1812_03080"/>
<organism evidence="1 2">
    <name type="scientific">Methylocystis bryophila</name>
    <dbReference type="NCBI Taxonomy" id="655015"/>
    <lineage>
        <taxon>Bacteria</taxon>
        <taxon>Pseudomonadati</taxon>
        <taxon>Pseudomonadota</taxon>
        <taxon>Alphaproteobacteria</taxon>
        <taxon>Hyphomicrobiales</taxon>
        <taxon>Methylocystaceae</taxon>
        <taxon>Methylocystis</taxon>
    </lineage>
</organism>
<accession>A0A1W6MRS2</accession>
<keyword evidence="2" id="KW-1185">Reference proteome</keyword>